<dbReference type="OrthoDB" id="1449298at2"/>
<reference evidence="2 3" key="1">
    <citation type="submission" date="2019-08" db="EMBL/GenBank/DDBJ databases">
        <authorList>
            <person name="Peeters C."/>
        </authorList>
    </citation>
    <scope>NUCLEOTIDE SEQUENCE [LARGE SCALE GENOMIC DNA]</scope>
    <source>
        <strain evidence="2 3">LMG 18089</strain>
    </source>
</reference>
<dbReference type="Pfam" id="PF22294">
    <property type="entry name" value="DUF6966"/>
    <property type="match status" value="1"/>
</dbReference>
<dbReference type="Proteomes" id="UP000364291">
    <property type="component" value="Unassembled WGS sequence"/>
</dbReference>
<evidence type="ECO:0000313" key="2">
    <source>
        <dbReference type="EMBL" id="VVG70051.1"/>
    </source>
</evidence>
<organism evidence="2 3">
    <name type="scientific">Pandoraea apista</name>
    <dbReference type="NCBI Taxonomy" id="93218"/>
    <lineage>
        <taxon>Bacteria</taxon>
        <taxon>Pseudomonadati</taxon>
        <taxon>Pseudomonadota</taxon>
        <taxon>Betaproteobacteria</taxon>
        <taxon>Burkholderiales</taxon>
        <taxon>Burkholderiaceae</taxon>
        <taxon>Pandoraea</taxon>
    </lineage>
</organism>
<evidence type="ECO:0000259" key="1">
    <source>
        <dbReference type="Pfam" id="PF22294"/>
    </source>
</evidence>
<feature type="domain" description="DUF6966" evidence="1">
    <location>
        <begin position="21"/>
        <end position="64"/>
    </location>
</feature>
<gene>
    <name evidence="2" type="ORF">PAP18089_01009</name>
</gene>
<name>A0A5E5P0I2_9BURK</name>
<dbReference type="AlphaFoldDB" id="A0A5E5P0I2"/>
<protein>
    <recommendedName>
        <fullName evidence="1">DUF6966 domain-containing protein</fullName>
    </recommendedName>
</protein>
<sequence length="109" mass="12148">MGPKTQELVEVLTKLADLLKTNGGQHWRAWLLRAKARLENADYSGIEYLLQAYGGMGSFNDFVAAQSAIDGQPTGKPGYVELNDEIDGLRTKAWELATDVKRNHEVQRT</sequence>
<evidence type="ECO:0000313" key="3">
    <source>
        <dbReference type="Proteomes" id="UP000364291"/>
    </source>
</evidence>
<dbReference type="InterPro" id="IPR054239">
    <property type="entry name" value="DUF6966"/>
</dbReference>
<accession>A0A5E5P0I2</accession>
<proteinExistence type="predicted"/>
<dbReference type="EMBL" id="CABPSX010000001">
    <property type="protein sequence ID" value="VVG70051.1"/>
    <property type="molecule type" value="Genomic_DNA"/>
</dbReference>